<keyword evidence="11" id="KW-0539">Nucleus</keyword>
<dbReference type="InterPro" id="IPR029342">
    <property type="entry name" value="ECIST_C"/>
</dbReference>
<feature type="domain" description="ECSIT C-terminal" evidence="12">
    <location>
        <begin position="244"/>
        <end position="371"/>
    </location>
</feature>
<dbReference type="Pfam" id="PF14784">
    <property type="entry name" value="ECSIT_C"/>
    <property type="match status" value="1"/>
</dbReference>
<comment type="subcellular location">
    <subcellularLocation>
        <location evidence="3">Cytoplasm</location>
    </subcellularLocation>
    <subcellularLocation>
        <location evidence="2">Mitochondrion</location>
    </subcellularLocation>
    <subcellularLocation>
        <location evidence="1">Nucleus</location>
    </subcellularLocation>
</comment>
<dbReference type="STRING" id="299467.A0A443SSM5"/>
<keyword evidence="9" id="KW-0809">Transit peptide</keyword>
<dbReference type="GO" id="GO:0007178">
    <property type="term" value="P:cell surface receptor protein serine/threonine kinase signaling pathway"/>
    <property type="evidence" value="ECO:0007669"/>
    <property type="project" value="TreeGrafter"/>
</dbReference>
<dbReference type="GO" id="GO:0045087">
    <property type="term" value="P:innate immune response"/>
    <property type="evidence" value="ECO:0007669"/>
    <property type="project" value="UniProtKB-KW"/>
</dbReference>
<evidence type="ECO:0000256" key="7">
    <source>
        <dbReference type="ARBA" id="ARBA00022588"/>
    </source>
</evidence>
<dbReference type="InterPro" id="IPR046448">
    <property type="entry name" value="ECSIT_N"/>
</dbReference>
<reference evidence="13 14" key="1">
    <citation type="journal article" date="2018" name="Gigascience">
        <title>Genomes of trombidid mites reveal novel predicted allergens and laterally-transferred genes associated with secondary metabolism.</title>
        <authorList>
            <person name="Dong X."/>
            <person name="Chaisiri K."/>
            <person name="Xia D."/>
            <person name="Armstrong S.D."/>
            <person name="Fang Y."/>
            <person name="Donnelly M.J."/>
            <person name="Kadowaki T."/>
            <person name="McGarry J.W."/>
            <person name="Darby A.C."/>
            <person name="Makepeace B.L."/>
        </authorList>
    </citation>
    <scope>NUCLEOTIDE SEQUENCE [LARGE SCALE GENOMIC DNA]</scope>
    <source>
        <strain evidence="13">UoL-UT</strain>
    </source>
</reference>
<sequence length="391" mass="45469">MFKCSHETFCRVCCLPKDKRCLWGRTSEPQPKEQEATNEREEKAHVLHKDVLAVSKHFDKRDKDKESFLTLIHQFTEETTRKRQPHVEFIYGAMRCMKEFGVHRDLQTYKALMDIFPKGRMRTHNYFQELAVMYPKQQECAITLLDEMEYNGVIPDREMEKLVISIFGKRTRVWRKVARQIYWFSKLKNASPFPLPETLPNDAFELAKIAITRMSLDLQAEITAFSTDKIEDCIDKTWIISSQSPSQKEILNNLKERAAVYVYGPFTVWLKYKSISYFVLRASPSSSEEKFVHENDDDPLDVYDLRLNVYGGKSAKEVLSHQKKIHEQPEGNILAICATGTSSRDSVLSWIRILETFNHNLSRLQVVFTSKGSVTDVATMNNLQNNNFSEN</sequence>
<protein>
    <recommendedName>
        <fullName evidence="5">Evolutionarily conserved signaling intermediate in Toll pathway, mitochondrial</fullName>
    </recommendedName>
</protein>
<organism evidence="13 14">
    <name type="scientific">Leptotrombidium deliense</name>
    <dbReference type="NCBI Taxonomy" id="299467"/>
    <lineage>
        <taxon>Eukaryota</taxon>
        <taxon>Metazoa</taxon>
        <taxon>Ecdysozoa</taxon>
        <taxon>Arthropoda</taxon>
        <taxon>Chelicerata</taxon>
        <taxon>Arachnida</taxon>
        <taxon>Acari</taxon>
        <taxon>Acariformes</taxon>
        <taxon>Trombidiformes</taxon>
        <taxon>Prostigmata</taxon>
        <taxon>Anystina</taxon>
        <taxon>Parasitengona</taxon>
        <taxon>Trombiculoidea</taxon>
        <taxon>Trombiculidae</taxon>
        <taxon>Leptotrombidium</taxon>
    </lineage>
</organism>
<proteinExistence type="inferred from homology"/>
<evidence type="ECO:0000256" key="3">
    <source>
        <dbReference type="ARBA" id="ARBA00004496"/>
    </source>
</evidence>
<dbReference type="GO" id="GO:0005739">
    <property type="term" value="C:mitochondrion"/>
    <property type="evidence" value="ECO:0007669"/>
    <property type="project" value="UniProtKB-SubCell"/>
</dbReference>
<evidence type="ECO:0000256" key="6">
    <source>
        <dbReference type="ARBA" id="ARBA00022490"/>
    </source>
</evidence>
<dbReference type="SMART" id="SM01284">
    <property type="entry name" value="ECSIT_Cterm"/>
    <property type="match status" value="1"/>
</dbReference>
<evidence type="ECO:0000256" key="11">
    <source>
        <dbReference type="ARBA" id="ARBA00023242"/>
    </source>
</evidence>
<accession>A0A443SSM5</accession>
<evidence type="ECO:0000313" key="13">
    <source>
        <dbReference type="EMBL" id="RWS30520.1"/>
    </source>
</evidence>
<evidence type="ECO:0000256" key="10">
    <source>
        <dbReference type="ARBA" id="ARBA00023128"/>
    </source>
</evidence>
<evidence type="ECO:0000313" key="14">
    <source>
        <dbReference type="Proteomes" id="UP000288716"/>
    </source>
</evidence>
<evidence type="ECO:0000256" key="8">
    <source>
        <dbReference type="ARBA" id="ARBA00022859"/>
    </source>
</evidence>
<dbReference type="GO" id="GO:0005634">
    <property type="term" value="C:nucleus"/>
    <property type="evidence" value="ECO:0007669"/>
    <property type="project" value="UniProtKB-SubCell"/>
</dbReference>
<evidence type="ECO:0000256" key="5">
    <source>
        <dbReference type="ARBA" id="ARBA00019998"/>
    </source>
</evidence>
<dbReference type="AlphaFoldDB" id="A0A443SSM5"/>
<dbReference type="Pfam" id="PF06239">
    <property type="entry name" value="ECSIT_N"/>
    <property type="match status" value="1"/>
</dbReference>
<keyword evidence="7" id="KW-0399">Innate immunity</keyword>
<comment type="caution">
    <text evidence="13">The sequence shown here is derived from an EMBL/GenBank/DDBJ whole genome shotgun (WGS) entry which is preliminary data.</text>
</comment>
<evidence type="ECO:0000256" key="2">
    <source>
        <dbReference type="ARBA" id="ARBA00004173"/>
    </source>
</evidence>
<comment type="similarity">
    <text evidence="4">Belongs to the ECSIT family.</text>
</comment>
<evidence type="ECO:0000256" key="4">
    <source>
        <dbReference type="ARBA" id="ARBA00007674"/>
    </source>
</evidence>
<dbReference type="EMBL" id="NCKV01000473">
    <property type="protein sequence ID" value="RWS30520.1"/>
    <property type="molecule type" value="Genomic_DNA"/>
</dbReference>
<dbReference type="InterPro" id="IPR010418">
    <property type="entry name" value="ECSIT"/>
</dbReference>
<evidence type="ECO:0000259" key="12">
    <source>
        <dbReference type="SMART" id="SM01284"/>
    </source>
</evidence>
<gene>
    <name evidence="13" type="ORF">B4U80_03110</name>
</gene>
<dbReference type="OrthoDB" id="10064298at2759"/>
<dbReference type="PANTHER" id="PTHR13113">
    <property type="entry name" value="ECSIT EVOLUTIONARILY CONSERVED SIGNALING INTERMEDIATE IN TOLL PATHWAYS"/>
    <property type="match status" value="1"/>
</dbReference>
<keyword evidence="14" id="KW-1185">Reference proteome</keyword>
<dbReference type="VEuPathDB" id="VectorBase:LDEU001523"/>
<keyword evidence="6" id="KW-0963">Cytoplasm</keyword>
<keyword evidence="10" id="KW-0496">Mitochondrion</keyword>
<dbReference type="PANTHER" id="PTHR13113:SF1">
    <property type="entry name" value="EVOLUTIONARILY CONSERVED SIGNALING INTERMEDIATE IN TOLL PATHWAY, MITOCHONDRIAL"/>
    <property type="match status" value="1"/>
</dbReference>
<evidence type="ECO:0000256" key="1">
    <source>
        <dbReference type="ARBA" id="ARBA00004123"/>
    </source>
</evidence>
<keyword evidence="8" id="KW-0391">Immunity</keyword>
<dbReference type="Proteomes" id="UP000288716">
    <property type="component" value="Unassembled WGS sequence"/>
</dbReference>
<evidence type="ECO:0000256" key="9">
    <source>
        <dbReference type="ARBA" id="ARBA00022946"/>
    </source>
</evidence>
<name>A0A443SSM5_9ACAR</name>